<accession>A0ABS8CES1</accession>
<protein>
    <submittedName>
        <fullName evidence="2">tRNA threonylcarbamoyladenosine dehydratase</fullName>
    </submittedName>
</protein>
<dbReference type="InterPro" id="IPR045886">
    <property type="entry name" value="ThiF/MoeB/HesA"/>
</dbReference>
<dbReference type="PANTHER" id="PTHR43267">
    <property type="entry name" value="TRNA THREONYLCARBAMOYLADENOSINE DEHYDRATASE"/>
    <property type="match status" value="1"/>
</dbReference>
<evidence type="ECO:0000313" key="3">
    <source>
        <dbReference type="Proteomes" id="UP000776983"/>
    </source>
</evidence>
<reference evidence="2 3" key="1">
    <citation type="submission" date="2020-07" db="EMBL/GenBank/DDBJ databases">
        <title>Pusillimonas sp. nov., isolated from poultry manure in Taiwan.</title>
        <authorList>
            <person name="Lin S.-Y."/>
            <person name="Tang Y.-S."/>
            <person name="Young C.-C."/>
        </authorList>
    </citation>
    <scope>NUCLEOTIDE SEQUENCE [LARGE SCALE GENOMIC DNA]</scope>
    <source>
        <strain evidence="2 3">CC-YST705</strain>
    </source>
</reference>
<dbReference type="SUPFAM" id="SSF69572">
    <property type="entry name" value="Activating enzymes of the ubiquitin-like proteins"/>
    <property type="match status" value="1"/>
</dbReference>
<organism evidence="2 3">
    <name type="scientific">Mesopusillimonas faecipullorum</name>
    <dbReference type="NCBI Taxonomy" id="2755040"/>
    <lineage>
        <taxon>Bacteria</taxon>
        <taxon>Pseudomonadati</taxon>
        <taxon>Pseudomonadota</taxon>
        <taxon>Betaproteobacteria</taxon>
        <taxon>Burkholderiales</taxon>
        <taxon>Alcaligenaceae</taxon>
        <taxon>Mesopusillimonas</taxon>
    </lineage>
</organism>
<dbReference type="CDD" id="cd00755">
    <property type="entry name" value="YgdL_like"/>
    <property type="match status" value="1"/>
</dbReference>
<dbReference type="Proteomes" id="UP000776983">
    <property type="component" value="Unassembled WGS sequence"/>
</dbReference>
<comment type="caution">
    <text evidence="2">The sequence shown here is derived from an EMBL/GenBank/DDBJ whole genome shotgun (WGS) entry which is preliminary data.</text>
</comment>
<evidence type="ECO:0000259" key="1">
    <source>
        <dbReference type="Pfam" id="PF00899"/>
    </source>
</evidence>
<evidence type="ECO:0000313" key="2">
    <source>
        <dbReference type="EMBL" id="MCB5364527.1"/>
    </source>
</evidence>
<proteinExistence type="predicted"/>
<feature type="domain" description="THIF-type NAD/FAD binding fold" evidence="1">
    <location>
        <begin position="20"/>
        <end position="266"/>
    </location>
</feature>
<sequence length="273" mass="28871">MSDSSLSSFDPERRFGGMSRLYGPEGARRLEEAHVAVAGLGGVGSWCAEALARSGVGRLTLIDLDHVAESNINRQVHALDDTIGQSKVQAMADRIRKIHPGCQLTLIDDFVTPENVAQMLDSCTDLHALVDCVDDVSAKVAMILAARARSLPLLVCGGAGGKTQSLMMRHADLSLATNDALLARLRNVLRRQHAYPKGGQPGKPKGRVPRMRVPVLWVDEPALQPDAWQVSGESGGGLSCAGYGSSVVVTAAMGLAAAGQIMQWLTAGAQETP</sequence>
<dbReference type="InterPro" id="IPR035985">
    <property type="entry name" value="Ubiquitin-activating_enz"/>
</dbReference>
<dbReference type="PANTHER" id="PTHR43267:SF1">
    <property type="entry name" value="TRNA THREONYLCARBAMOYLADENOSINE DEHYDRATASE"/>
    <property type="match status" value="1"/>
</dbReference>
<dbReference type="EMBL" id="JACDXW010000006">
    <property type="protein sequence ID" value="MCB5364527.1"/>
    <property type="molecule type" value="Genomic_DNA"/>
</dbReference>
<gene>
    <name evidence="2" type="ORF">H0484_12300</name>
</gene>
<dbReference type="InterPro" id="IPR000594">
    <property type="entry name" value="ThiF_NAD_FAD-bd"/>
</dbReference>
<name>A0ABS8CES1_9BURK</name>
<dbReference type="Gene3D" id="3.40.50.720">
    <property type="entry name" value="NAD(P)-binding Rossmann-like Domain"/>
    <property type="match status" value="1"/>
</dbReference>
<dbReference type="Pfam" id="PF00899">
    <property type="entry name" value="ThiF"/>
    <property type="match status" value="1"/>
</dbReference>
<dbReference type="RefSeq" id="WP_226954942.1">
    <property type="nucleotide sequence ID" value="NZ_JACDXW010000006.1"/>
</dbReference>
<keyword evidence="3" id="KW-1185">Reference proteome</keyword>